<sequence>MSKEKKVYKFESFSAKNQEKIFNQGIQIVYYFVKTFAKVVCLSTINIKFVLSSLKMSIDEYF</sequence>
<organism evidence="1">
    <name type="scientific">hydrothermal vent metagenome</name>
    <dbReference type="NCBI Taxonomy" id="652676"/>
    <lineage>
        <taxon>unclassified sequences</taxon>
        <taxon>metagenomes</taxon>
        <taxon>ecological metagenomes</taxon>
    </lineage>
</organism>
<evidence type="ECO:0000313" key="1">
    <source>
        <dbReference type="EMBL" id="VAW16789.1"/>
    </source>
</evidence>
<dbReference type="AlphaFoldDB" id="A0A3B0TXF5"/>
<name>A0A3B0TXF5_9ZZZZ</name>
<dbReference type="EMBL" id="UOEN01000342">
    <property type="protein sequence ID" value="VAW16789.1"/>
    <property type="molecule type" value="Genomic_DNA"/>
</dbReference>
<protein>
    <submittedName>
        <fullName evidence="1">Uncharacterized protein</fullName>
    </submittedName>
</protein>
<gene>
    <name evidence="1" type="ORF">MNBD_BACTEROID05-383</name>
</gene>
<proteinExistence type="predicted"/>
<accession>A0A3B0TXF5</accession>
<reference evidence="1" key="1">
    <citation type="submission" date="2018-06" db="EMBL/GenBank/DDBJ databases">
        <authorList>
            <person name="Zhirakovskaya E."/>
        </authorList>
    </citation>
    <scope>NUCLEOTIDE SEQUENCE</scope>
</reference>